<dbReference type="InterPro" id="IPR005033">
    <property type="entry name" value="YEATS"/>
</dbReference>
<keyword evidence="2" id="KW-0804">Transcription</keyword>
<gene>
    <name evidence="6" type="ORF">PBRA_001059</name>
    <name evidence="7" type="ORF">PLBR_LOCUS4383</name>
</gene>
<evidence type="ECO:0000259" key="5">
    <source>
        <dbReference type="PROSITE" id="PS51037"/>
    </source>
</evidence>
<protein>
    <recommendedName>
        <fullName evidence="5">YEATS domain-containing protein</fullName>
    </recommendedName>
</protein>
<proteinExistence type="predicted"/>
<dbReference type="PROSITE" id="PS51037">
    <property type="entry name" value="YEATS"/>
    <property type="match status" value="1"/>
</dbReference>
<keyword evidence="7" id="KW-0496">Mitochondrion</keyword>
<dbReference type="OMA" id="EITEYGW"/>
<geneLocation type="mitochondrion" evidence="7"/>
<reference evidence="6 8" key="1">
    <citation type="submission" date="2015-02" db="EMBL/GenBank/DDBJ databases">
        <authorList>
            <person name="Chooi Y.-H."/>
        </authorList>
    </citation>
    <scope>NUCLEOTIDE SEQUENCE [LARGE SCALE GENOMIC DNA]</scope>
    <source>
        <strain evidence="6">E3</strain>
    </source>
</reference>
<dbReference type="STRING" id="37360.A0A0G4IVL0"/>
<evidence type="ECO:0000313" key="6">
    <source>
        <dbReference type="EMBL" id="CEO99154.1"/>
    </source>
</evidence>
<organism evidence="6 8">
    <name type="scientific">Plasmodiophora brassicae</name>
    <name type="common">Clubroot disease agent</name>
    <dbReference type="NCBI Taxonomy" id="37360"/>
    <lineage>
        <taxon>Eukaryota</taxon>
        <taxon>Sar</taxon>
        <taxon>Rhizaria</taxon>
        <taxon>Endomyxa</taxon>
        <taxon>Phytomyxea</taxon>
        <taxon>Plasmodiophorida</taxon>
        <taxon>Plasmodiophoridae</taxon>
        <taxon>Plasmodiophora</taxon>
    </lineage>
</organism>
<dbReference type="GO" id="GO:0006355">
    <property type="term" value="P:regulation of DNA-templated transcription"/>
    <property type="evidence" value="ECO:0007669"/>
    <property type="project" value="InterPro"/>
</dbReference>
<dbReference type="PANTHER" id="PTHR47573:SF1">
    <property type="entry name" value="PROTEIN AF-9 HOMOLOG"/>
    <property type="match status" value="1"/>
</dbReference>
<dbReference type="Gene3D" id="2.60.40.1970">
    <property type="entry name" value="YEATS domain"/>
    <property type="match status" value="1"/>
</dbReference>
<name>A0A0G4IVL0_PLABS</name>
<reference evidence="7 9" key="2">
    <citation type="submission" date="2018-03" db="EMBL/GenBank/DDBJ databases">
        <authorList>
            <person name="Fogelqvist J."/>
        </authorList>
    </citation>
    <scope>NUCLEOTIDE SEQUENCE [LARGE SCALE GENOMIC DNA]</scope>
</reference>
<dbReference type="GO" id="GO:0005634">
    <property type="term" value="C:nucleus"/>
    <property type="evidence" value="ECO:0007669"/>
    <property type="project" value="UniProtKB-SubCell"/>
</dbReference>
<sequence>MRKVHDGNMWGAAPKSVAALAGRSLSMVIGDVDGTGKRPKQRVIARPFVHGTLAEWLGPDSEQTRSHKWTIYVRGLTRDDDLSTIVRKVVFNLHDSFACPVRVVDKPPFEITEYGWGEFTASVKVYFYDRGDRHVDFPHPVNLFHQSGQPSKKPLLTEIYDEFVFVEPNEQLAARLLQAPVPVGPPSDPAMNEYQYNLDQMIADEKNEIGRVAQAHLAVLNGIQDLKRKFDKVHYEGLRYRKLIAACKKKE</sequence>
<keyword evidence="3 4" id="KW-0539">Nucleus</keyword>
<dbReference type="Proteomes" id="UP000290189">
    <property type="component" value="Unassembled WGS sequence"/>
</dbReference>
<evidence type="ECO:0000313" key="7">
    <source>
        <dbReference type="EMBL" id="SPQ97168.1"/>
    </source>
</evidence>
<dbReference type="CDD" id="cd16910">
    <property type="entry name" value="YEATS_TFIID14_like"/>
    <property type="match status" value="1"/>
</dbReference>
<dbReference type="Proteomes" id="UP000039324">
    <property type="component" value="Unassembled WGS sequence"/>
</dbReference>
<dbReference type="AlphaFoldDB" id="A0A0G4IVL0"/>
<keyword evidence="1" id="KW-0805">Transcription regulation</keyword>
<dbReference type="Pfam" id="PF03366">
    <property type="entry name" value="YEATS"/>
    <property type="match status" value="1"/>
</dbReference>
<dbReference type="PANTHER" id="PTHR47573">
    <property type="entry name" value="PROTEIN AF-9 HOMOLOG"/>
    <property type="match status" value="1"/>
</dbReference>
<evidence type="ECO:0000256" key="2">
    <source>
        <dbReference type="ARBA" id="ARBA00023163"/>
    </source>
</evidence>
<dbReference type="EMBL" id="OVEO01000007">
    <property type="protein sequence ID" value="SPQ97168.1"/>
    <property type="molecule type" value="Genomic_DNA"/>
</dbReference>
<dbReference type="EMBL" id="CDSF01000090">
    <property type="protein sequence ID" value="CEO99154.1"/>
    <property type="molecule type" value="Genomic_DNA"/>
</dbReference>
<accession>A0A0G4IVL0</accession>
<evidence type="ECO:0000256" key="1">
    <source>
        <dbReference type="ARBA" id="ARBA00023015"/>
    </source>
</evidence>
<dbReference type="OrthoDB" id="16041at2759"/>
<feature type="domain" description="YEATS" evidence="5">
    <location>
        <begin position="38"/>
        <end position="179"/>
    </location>
</feature>
<evidence type="ECO:0000313" key="9">
    <source>
        <dbReference type="Proteomes" id="UP000290189"/>
    </source>
</evidence>
<evidence type="ECO:0000313" key="8">
    <source>
        <dbReference type="Proteomes" id="UP000039324"/>
    </source>
</evidence>
<evidence type="ECO:0000256" key="4">
    <source>
        <dbReference type="PROSITE-ProRule" id="PRU00376"/>
    </source>
</evidence>
<comment type="subcellular location">
    <subcellularLocation>
        <location evidence="4">Nucleus</location>
    </subcellularLocation>
</comment>
<evidence type="ECO:0000256" key="3">
    <source>
        <dbReference type="ARBA" id="ARBA00023242"/>
    </source>
</evidence>
<keyword evidence="8" id="KW-1185">Reference proteome</keyword>
<dbReference type="InterPro" id="IPR055129">
    <property type="entry name" value="YEATS_dom"/>
</dbReference>
<dbReference type="InterPro" id="IPR038704">
    <property type="entry name" value="YEAST_sf"/>
</dbReference>